<dbReference type="InterPro" id="IPR036962">
    <property type="entry name" value="Glyco_hydro_3_N_sf"/>
</dbReference>
<dbReference type="InterPro" id="IPR050226">
    <property type="entry name" value="NagZ_Beta-hexosaminidase"/>
</dbReference>
<sequence>MSRRALGALAVGGTAALAPLTAAAAAPTDRGWDNGQQPSVRHRRRADRLIAQMSIEQKIGQLFVAVGYGSAADQPHESNTATTGVDTIAEIIATHHVGGLIYFAWSENLEDVEQIATLSNDAQQAALDSGGIALLISADEERGVVKRLPPPATPLPGAMAIGATGSAAHSGQAAGIVAAELGACGLNQSYTPVVDVNIEAANPVIGVRAFGADPDQVSELGVAQVRALQKAAISSSAKHFPGHGDTAVDSHIGLPVIDHSRAELDEIDLPPFRAAIDAGIDSIMTAHIVVPALDDSGRPATLSQPILTGLLREELGFEGVIVTDSLAMDGVRTMFDDDRVPVEAILAGADQMLMPPDLTVAIDGVAAAVASGEITEERLDDSVRRILVQKIERGVLEDPHVDVGQVEEIVGSRAFRDTAQEIADDAVTLIADDGTLPLPAGSTLLVTGVAAQELLDAAVEELAEHGIEATGHLLEEIDEAASEAAAEAAAGMDAALVLTSSVEFETPPEQVDLVAQVAARGTPVLSASLRNPYDVVHLGPVAASIAAYGNAECDVRAVARLIAGEIAPHGTLPVAIPEADGSGEAYPIGHRADLSG</sequence>
<dbReference type="Pfam" id="PF01915">
    <property type="entry name" value="Glyco_hydro_3_C"/>
    <property type="match status" value="1"/>
</dbReference>
<dbReference type="PROSITE" id="PS00775">
    <property type="entry name" value="GLYCOSYL_HYDROL_F3"/>
    <property type="match status" value="1"/>
</dbReference>
<evidence type="ECO:0000256" key="5">
    <source>
        <dbReference type="ARBA" id="ARBA00023295"/>
    </source>
</evidence>
<dbReference type="InterPro" id="IPR036881">
    <property type="entry name" value="Glyco_hydro_3_C_sf"/>
</dbReference>
<comment type="catalytic activity">
    <reaction evidence="1">
        <text>Hydrolysis of terminal non-reducing N-acetyl-D-hexosamine residues in N-acetyl-beta-D-hexosaminides.</text>
        <dbReference type="EC" id="3.2.1.52"/>
    </reaction>
</comment>
<dbReference type="SUPFAM" id="SSF51445">
    <property type="entry name" value="(Trans)glycosidases"/>
    <property type="match status" value="1"/>
</dbReference>
<dbReference type="InterPro" id="IPR017853">
    <property type="entry name" value="GH"/>
</dbReference>
<keyword evidence="4 6" id="KW-0378">Hydrolase</keyword>
<gene>
    <name evidence="10" type="ORF">H9786_02065</name>
</gene>
<dbReference type="SUPFAM" id="SSF52279">
    <property type="entry name" value="Beta-D-glucan exohydrolase, C-terminal domain"/>
    <property type="match status" value="1"/>
</dbReference>
<dbReference type="Pfam" id="PF00933">
    <property type="entry name" value="Glyco_hydro_3"/>
    <property type="match status" value="1"/>
</dbReference>
<dbReference type="AlphaFoldDB" id="A0A9D2RMZ3"/>
<feature type="domain" description="Glycoside hydrolase family 3 N-terminal" evidence="8">
    <location>
        <begin position="55"/>
        <end position="387"/>
    </location>
</feature>
<evidence type="ECO:0000256" key="1">
    <source>
        <dbReference type="ARBA" id="ARBA00001231"/>
    </source>
</evidence>
<comment type="caution">
    <text evidence="10">The sequence shown here is derived from an EMBL/GenBank/DDBJ whole genome shotgun (WGS) entry which is preliminary data.</text>
</comment>
<dbReference type="EC" id="3.2.1.52" evidence="3"/>
<dbReference type="Proteomes" id="UP000823823">
    <property type="component" value="Unassembled WGS sequence"/>
</dbReference>
<comment type="similarity">
    <text evidence="2 6">Belongs to the glycosyl hydrolase 3 family.</text>
</comment>
<feature type="domain" description="Glycoside hydrolase family 3 C-terminal" evidence="9">
    <location>
        <begin position="431"/>
        <end position="581"/>
    </location>
</feature>
<dbReference type="InterPro" id="IPR001764">
    <property type="entry name" value="Glyco_hydro_3_N"/>
</dbReference>
<dbReference type="GO" id="GO:0005975">
    <property type="term" value="P:carbohydrate metabolic process"/>
    <property type="evidence" value="ECO:0007669"/>
    <property type="project" value="InterPro"/>
</dbReference>
<dbReference type="GO" id="GO:0004563">
    <property type="term" value="F:beta-N-acetylhexosaminidase activity"/>
    <property type="evidence" value="ECO:0007669"/>
    <property type="project" value="UniProtKB-EC"/>
</dbReference>
<evidence type="ECO:0000256" key="7">
    <source>
        <dbReference type="SAM" id="SignalP"/>
    </source>
</evidence>
<protein>
    <recommendedName>
        <fullName evidence="3">beta-N-acetylhexosaminidase</fullName>
        <ecNumber evidence="3">3.2.1.52</ecNumber>
    </recommendedName>
</protein>
<evidence type="ECO:0000256" key="4">
    <source>
        <dbReference type="ARBA" id="ARBA00022801"/>
    </source>
</evidence>
<dbReference type="Gene3D" id="3.40.50.1700">
    <property type="entry name" value="Glycoside hydrolase family 3 C-terminal domain"/>
    <property type="match status" value="1"/>
</dbReference>
<evidence type="ECO:0000256" key="3">
    <source>
        <dbReference type="ARBA" id="ARBA00012663"/>
    </source>
</evidence>
<dbReference type="EMBL" id="DWZH01000015">
    <property type="protein sequence ID" value="HJB09308.1"/>
    <property type="molecule type" value="Genomic_DNA"/>
</dbReference>
<dbReference type="InterPro" id="IPR019800">
    <property type="entry name" value="Glyco_hydro_3_AS"/>
</dbReference>
<dbReference type="InterPro" id="IPR002772">
    <property type="entry name" value="Glyco_hydro_3_C"/>
</dbReference>
<reference evidence="10" key="2">
    <citation type="submission" date="2021-04" db="EMBL/GenBank/DDBJ databases">
        <authorList>
            <person name="Gilroy R."/>
        </authorList>
    </citation>
    <scope>NUCLEOTIDE SEQUENCE</scope>
    <source>
        <strain evidence="10">ChiHjej13B12-24818</strain>
    </source>
</reference>
<name>A0A9D2RMZ3_9MICO</name>
<dbReference type="Gene3D" id="3.20.20.300">
    <property type="entry name" value="Glycoside hydrolase, family 3, N-terminal domain"/>
    <property type="match status" value="1"/>
</dbReference>
<keyword evidence="5 6" id="KW-0326">Glycosidase</keyword>
<feature type="signal peptide" evidence="7">
    <location>
        <begin position="1"/>
        <end position="24"/>
    </location>
</feature>
<evidence type="ECO:0000256" key="6">
    <source>
        <dbReference type="RuleBase" id="RU361161"/>
    </source>
</evidence>
<evidence type="ECO:0000313" key="11">
    <source>
        <dbReference type="Proteomes" id="UP000823823"/>
    </source>
</evidence>
<evidence type="ECO:0000313" key="10">
    <source>
        <dbReference type="EMBL" id="HJB09308.1"/>
    </source>
</evidence>
<dbReference type="PANTHER" id="PTHR30480:SF13">
    <property type="entry name" value="BETA-HEXOSAMINIDASE"/>
    <property type="match status" value="1"/>
</dbReference>
<keyword evidence="7" id="KW-0732">Signal</keyword>
<proteinExistence type="inferred from homology"/>
<dbReference type="GO" id="GO:0009254">
    <property type="term" value="P:peptidoglycan turnover"/>
    <property type="evidence" value="ECO:0007669"/>
    <property type="project" value="TreeGrafter"/>
</dbReference>
<evidence type="ECO:0000259" key="9">
    <source>
        <dbReference type="Pfam" id="PF01915"/>
    </source>
</evidence>
<organism evidence="10 11">
    <name type="scientific">Candidatus Brachybacterium merdavium</name>
    <dbReference type="NCBI Taxonomy" id="2838513"/>
    <lineage>
        <taxon>Bacteria</taxon>
        <taxon>Bacillati</taxon>
        <taxon>Actinomycetota</taxon>
        <taxon>Actinomycetes</taxon>
        <taxon>Micrococcales</taxon>
        <taxon>Dermabacteraceae</taxon>
        <taxon>Brachybacterium</taxon>
    </lineage>
</organism>
<evidence type="ECO:0000259" key="8">
    <source>
        <dbReference type="Pfam" id="PF00933"/>
    </source>
</evidence>
<feature type="chain" id="PRO_5038866515" description="beta-N-acetylhexosaminidase" evidence="7">
    <location>
        <begin position="25"/>
        <end position="596"/>
    </location>
</feature>
<dbReference type="FunFam" id="3.20.20.300:FF:000014">
    <property type="entry name" value="Beta-hexosaminidase, lipoprotein"/>
    <property type="match status" value="1"/>
</dbReference>
<dbReference type="PANTHER" id="PTHR30480">
    <property type="entry name" value="BETA-HEXOSAMINIDASE-RELATED"/>
    <property type="match status" value="1"/>
</dbReference>
<evidence type="ECO:0000256" key="2">
    <source>
        <dbReference type="ARBA" id="ARBA00005336"/>
    </source>
</evidence>
<reference evidence="10" key="1">
    <citation type="journal article" date="2021" name="PeerJ">
        <title>Extensive microbial diversity within the chicken gut microbiome revealed by metagenomics and culture.</title>
        <authorList>
            <person name="Gilroy R."/>
            <person name="Ravi A."/>
            <person name="Getino M."/>
            <person name="Pursley I."/>
            <person name="Horton D.L."/>
            <person name="Alikhan N.F."/>
            <person name="Baker D."/>
            <person name="Gharbi K."/>
            <person name="Hall N."/>
            <person name="Watson M."/>
            <person name="Adriaenssens E.M."/>
            <person name="Foster-Nyarko E."/>
            <person name="Jarju S."/>
            <person name="Secka A."/>
            <person name="Antonio M."/>
            <person name="Oren A."/>
            <person name="Chaudhuri R.R."/>
            <person name="La Ragione R."/>
            <person name="Hildebrand F."/>
            <person name="Pallen M.J."/>
        </authorList>
    </citation>
    <scope>NUCLEOTIDE SEQUENCE</scope>
    <source>
        <strain evidence="10">ChiHjej13B12-24818</strain>
    </source>
</reference>
<accession>A0A9D2RMZ3</accession>